<evidence type="ECO:0000313" key="6">
    <source>
        <dbReference type="Proteomes" id="UP000791080"/>
    </source>
</evidence>
<protein>
    <submittedName>
        <fullName evidence="5">Lsr2 protein</fullName>
    </submittedName>
</protein>
<dbReference type="RefSeq" id="WP_026418376.1">
    <property type="nucleotide sequence ID" value="NZ_AUBJ02000001.1"/>
</dbReference>
<evidence type="ECO:0000256" key="1">
    <source>
        <dbReference type="ARBA" id="ARBA00023125"/>
    </source>
</evidence>
<evidence type="ECO:0000259" key="4">
    <source>
        <dbReference type="Pfam" id="PF23359"/>
    </source>
</evidence>
<comment type="caution">
    <text evidence="5">The sequence shown here is derived from an EMBL/GenBank/DDBJ whole genome shotgun (WGS) entry which is preliminary data.</text>
</comment>
<feature type="domain" description="Lsr2 DNA-binding" evidence="4">
    <location>
        <begin position="80"/>
        <end position="115"/>
    </location>
</feature>
<feature type="region of interest" description="Disordered" evidence="2">
    <location>
        <begin position="47"/>
        <end position="86"/>
    </location>
</feature>
<accession>A0ABT1JGU2</accession>
<dbReference type="Proteomes" id="UP000791080">
    <property type="component" value="Unassembled WGS sequence"/>
</dbReference>
<dbReference type="InterPro" id="IPR024412">
    <property type="entry name" value="Lsr2_dim_dom"/>
</dbReference>
<dbReference type="InterPro" id="IPR055370">
    <property type="entry name" value="Lsr2_DNA-bd"/>
</dbReference>
<sequence>MAQKVTVQLLDDIDGSVAEQTVKFGLDGVEFEIDLSNGNADKLRETLTPFVDNARRTGGRKRGGRTARATGAQPAPSQASDRERNQAIREWAREQGLKVSDRGRIPAEVIEAYDKRG</sequence>
<evidence type="ECO:0000259" key="3">
    <source>
        <dbReference type="Pfam" id="PF11774"/>
    </source>
</evidence>
<dbReference type="Pfam" id="PF23359">
    <property type="entry name" value="Lsr2_DNA-bd"/>
    <property type="match status" value="1"/>
</dbReference>
<dbReference type="Gene3D" id="3.30.60.230">
    <property type="entry name" value="Lsr2, dimerization domain"/>
    <property type="match status" value="1"/>
</dbReference>
<keyword evidence="6" id="KW-1185">Reference proteome</keyword>
<name>A0ABT1JGU2_ACTCY</name>
<dbReference type="Pfam" id="PF11774">
    <property type="entry name" value="Lsr2"/>
    <property type="match status" value="1"/>
</dbReference>
<keyword evidence="1" id="KW-0238">DNA-binding</keyword>
<proteinExistence type="predicted"/>
<gene>
    <name evidence="5" type="ORF">G443_001971</name>
</gene>
<evidence type="ECO:0000256" key="2">
    <source>
        <dbReference type="SAM" id="MobiDB-lite"/>
    </source>
</evidence>
<dbReference type="Gene3D" id="4.10.320.10">
    <property type="entry name" value="E3-binding domain"/>
    <property type="match status" value="1"/>
</dbReference>
<dbReference type="EMBL" id="AUBJ02000001">
    <property type="protein sequence ID" value="MCP2331701.1"/>
    <property type="molecule type" value="Genomic_DNA"/>
</dbReference>
<dbReference type="InterPro" id="IPR036625">
    <property type="entry name" value="E3-bd_dom_sf"/>
</dbReference>
<dbReference type="InterPro" id="IPR042261">
    <property type="entry name" value="Lsr2-like_dimerization"/>
</dbReference>
<feature type="domain" description="Lsr2 dimerization" evidence="3">
    <location>
        <begin position="1"/>
        <end position="58"/>
    </location>
</feature>
<reference evidence="5 6" key="1">
    <citation type="submission" date="2022-06" db="EMBL/GenBank/DDBJ databases">
        <title>Genomic Encyclopedia of Type Strains, Phase I: the one thousand microbial genomes (KMG-I) project.</title>
        <authorList>
            <person name="Kyrpides N."/>
        </authorList>
    </citation>
    <scope>NUCLEOTIDE SEQUENCE [LARGE SCALE GENOMIC DNA]</scope>
    <source>
        <strain evidence="5 6">DSM 43889</strain>
    </source>
</reference>
<evidence type="ECO:0000313" key="5">
    <source>
        <dbReference type="EMBL" id="MCP2331701.1"/>
    </source>
</evidence>
<organism evidence="5 6">
    <name type="scientific">Actinoalloteichus caeruleus DSM 43889</name>
    <dbReference type="NCBI Taxonomy" id="1120930"/>
    <lineage>
        <taxon>Bacteria</taxon>
        <taxon>Bacillati</taxon>
        <taxon>Actinomycetota</taxon>
        <taxon>Actinomycetes</taxon>
        <taxon>Pseudonocardiales</taxon>
        <taxon>Pseudonocardiaceae</taxon>
        <taxon>Actinoalloteichus</taxon>
        <taxon>Actinoalloteichus cyanogriseus</taxon>
    </lineage>
</organism>